<keyword evidence="1" id="KW-0732">Signal</keyword>
<dbReference type="GO" id="GO:0005576">
    <property type="term" value="C:extracellular region"/>
    <property type="evidence" value="ECO:0007669"/>
    <property type="project" value="InterPro"/>
</dbReference>
<dbReference type="Gene3D" id="2.80.10.50">
    <property type="match status" value="1"/>
</dbReference>
<proteinExistence type="predicted"/>
<sequence length="420" mass="48370">MNVWKLAQSPNYDRNVNKFYPYSELPYAGEYNLLKIPISLQNLIEHIDYWGEGRAVTQFGTTGFTDCYNINEKYKLVSKGSDVDRKIPNRIPVYSMTECDTSNYIKDRSVKLVTVSNGPISKSCAKDIARIVNYDIGKIVTFGYDKDSEDIKNLEDVLKYTEFIYCASHTVPSILSELTAFETRRAYINIKDLQQELYRNIADANYDNALMICRDMKINDNSSAIFNVVSKMMQEGFRNIVPYAYQLWHNNEQEIVKKYFPAQFALILNGDKVKIINKKHNLALKLDKDLNSNNTRKALGGIDDNLNNWKFTALWEDNKLSFKIDTGDGKLSLCISDNKTSGKRHLYAVTYSNNLQCKWSLVPVMSKNNFVLYIVDKQFNQGMKLDAETIKNEERLVVSDDSPVCDQEVYGWDIVPFIKE</sequence>
<comment type="caution">
    <text evidence="2">The sequence shown here is derived from an EMBL/GenBank/DDBJ whole genome shotgun (WGS) entry which is preliminary data.</text>
</comment>
<evidence type="ECO:0000313" key="2">
    <source>
        <dbReference type="EMBL" id="CAK1593501.1"/>
    </source>
</evidence>
<dbReference type="Pfam" id="PF03260">
    <property type="entry name" value="Lipoprotein_11"/>
    <property type="match status" value="1"/>
</dbReference>
<accession>A0AAV1LDE1</accession>
<dbReference type="Proteomes" id="UP001314205">
    <property type="component" value="Unassembled WGS sequence"/>
</dbReference>
<dbReference type="EMBL" id="CAVLGL010000088">
    <property type="protein sequence ID" value="CAK1593501.1"/>
    <property type="molecule type" value="Genomic_DNA"/>
</dbReference>
<evidence type="ECO:0000313" key="3">
    <source>
        <dbReference type="Proteomes" id="UP001314205"/>
    </source>
</evidence>
<dbReference type="InterPro" id="IPR042046">
    <property type="entry name" value="Lipoprotein_11_N"/>
</dbReference>
<keyword evidence="3" id="KW-1185">Reference proteome</keyword>
<organism evidence="2 3">
    <name type="scientific">Parnassius mnemosyne</name>
    <name type="common">clouded apollo</name>
    <dbReference type="NCBI Taxonomy" id="213953"/>
    <lineage>
        <taxon>Eukaryota</taxon>
        <taxon>Metazoa</taxon>
        <taxon>Ecdysozoa</taxon>
        <taxon>Arthropoda</taxon>
        <taxon>Hexapoda</taxon>
        <taxon>Insecta</taxon>
        <taxon>Pterygota</taxon>
        <taxon>Neoptera</taxon>
        <taxon>Endopterygota</taxon>
        <taxon>Lepidoptera</taxon>
        <taxon>Glossata</taxon>
        <taxon>Ditrysia</taxon>
        <taxon>Papilionoidea</taxon>
        <taxon>Papilionidae</taxon>
        <taxon>Parnassiinae</taxon>
        <taxon>Parnassini</taxon>
        <taxon>Parnassius</taxon>
        <taxon>Driopa</taxon>
    </lineage>
</organism>
<name>A0AAV1LDE1_9NEOP</name>
<reference evidence="2 3" key="1">
    <citation type="submission" date="2023-11" db="EMBL/GenBank/DDBJ databases">
        <authorList>
            <person name="Hedman E."/>
            <person name="Englund M."/>
            <person name="Stromberg M."/>
            <person name="Nyberg Akerstrom W."/>
            <person name="Nylinder S."/>
            <person name="Jareborg N."/>
            <person name="Kallberg Y."/>
            <person name="Kronander E."/>
        </authorList>
    </citation>
    <scope>NUCLEOTIDE SEQUENCE [LARGE SCALE GENOMIC DNA]</scope>
</reference>
<dbReference type="InterPro" id="IPR004943">
    <property type="entry name" value="Lipoprotein_11"/>
</dbReference>
<dbReference type="Gene3D" id="1.10.10.2400">
    <property type="entry name" value="Lepidopteran low molecular weight (30 kD) lipoprotein, N-terminal domain"/>
    <property type="match status" value="1"/>
</dbReference>
<dbReference type="AlphaFoldDB" id="A0AAV1LDE1"/>
<protein>
    <submittedName>
        <fullName evidence="2">Uncharacterized protein</fullName>
    </submittedName>
</protein>
<evidence type="ECO:0000256" key="1">
    <source>
        <dbReference type="ARBA" id="ARBA00022729"/>
    </source>
</evidence>
<gene>
    <name evidence="2" type="ORF">PARMNEM_LOCUS13270</name>
</gene>